<dbReference type="FunFam" id="3.40.50.2000:FF:000054">
    <property type="entry name" value="Glycosyltransferase"/>
    <property type="match status" value="1"/>
</dbReference>
<comment type="similarity">
    <text evidence="1 4">Belongs to the UDP-glycosyltransferase family.</text>
</comment>
<proteinExistence type="inferred from homology"/>
<dbReference type="OrthoDB" id="5835829at2759"/>
<evidence type="ECO:0000256" key="4">
    <source>
        <dbReference type="RuleBase" id="RU003718"/>
    </source>
</evidence>
<evidence type="ECO:0000256" key="5">
    <source>
        <dbReference type="RuleBase" id="RU362057"/>
    </source>
</evidence>
<accession>A0A5C7HRR7</accession>
<dbReference type="FunFam" id="3.40.50.2000:FF:000051">
    <property type="entry name" value="Glycosyltransferase"/>
    <property type="match status" value="1"/>
</dbReference>
<dbReference type="Gene3D" id="3.40.50.2000">
    <property type="entry name" value="Glycogen Phosphorylase B"/>
    <property type="match status" value="2"/>
</dbReference>
<sequence length="500" mass="55263">MEMEIRSSTTKPHAVLLSSPGLGHLIPVLELGKRLVTNLDFHVTIFVVASHTSAAESDIIKSAMTPNLCEIIELPSPDISGLVSPESKLVTIIRVIMRETRPALRSAISSLTSPSPPTVMIVDLFGTESLVIGEELQIPKYVYIASHAWFVALTVYVPTLDKIVKGEYVDRKDPLNIPGCMPVRPEDVIDPMLDRNDQHYFEYVRLGEEIKLSDGVLVNTWEDLQPTTLAALRDDKLLGRVVKGPIYPIGPIVRPLGLAGSSSNQLFDWLDKQPSESVVFVSFGSGGTLSSEQLTEVAWGLELSQQRFIWVVRPPTVKSGDGSFFTAGTGDSDGLLSYLPEGFLTRTRKAGMVVPKWAPQVEILSHPSVGGFFSHCGWNSTLESMTNGVPMIVWPLYAEQRMNATLLTEELGVGVRSEKLQSNRVVGREEIKSMVRRVMGDEEEGNAIRRKVKEIKRSAERAQVEGGSSYNALSVFAKHCQSRPSKFLQLNAFDRDYRLT</sequence>
<dbReference type="AlphaFoldDB" id="A0A5C7HRR7"/>
<dbReference type="Proteomes" id="UP000323000">
    <property type="component" value="Chromosome 6"/>
</dbReference>
<dbReference type="PANTHER" id="PTHR48046:SF1">
    <property type="entry name" value="GLYCOSYLTRANSFERASE-RELATED"/>
    <property type="match status" value="1"/>
</dbReference>
<protein>
    <recommendedName>
        <fullName evidence="5">Glycosyltransferase</fullName>
        <ecNumber evidence="5">2.4.1.-</ecNumber>
    </recommendedName>
</protein>
<name>A0A5C7HRR7_9ROSI</name>
<dbReference type="InterPro" id="IPR035595">
    <property type="entry name" value="UDP_glycos_trans_CS"/>
</dbReference>
<organism evidence="6 7">
    <name type="scientific">Acer yangbiense</name>
    <dbReference type="NCBI Taxonomy" id="1000413"/>
    <lineage>
        <taxon>Eukaryota</taxon>
        <taxon>Viridiplantae</taxon>
        <taxon>Streptophyta</taxon>
        <taxon>Embryophyta</taxon>
        <taxon>Tracheophyta</taxon>
        <taxon>Spermatophyta</taxon>
        <taxon>Magnoliopsida</taxon>
        <taxon>eudicotyledons</taxon>
        <taxon>Gunneridae</taxon>
        <taxon>Pentapetalae</taxon>
        <taxon>rosids</taxon>
        <taxon>malvids</taxon>
        <taxon>Sapindales</taxon>
        <taxon>Sapindaceae</taxon>
        <taxon>Hippocastanoideae</taxon>
        <taxon>Acereae</taxon>
        <taxon>Acer</taxon>
    </lineage>
</organism>
<evidence type="ECO:0000256" key="1">
    <source>
        <dbReference type="ARBA" id="ARBA00009995"/>
    </source>
</evidence>
<dbReference type="PANTHER" id="PTHR48046">
    <property type="entry name" value="UDP-GLYCOSYLTRANSFERASE 72E1"/>
    <property type="match status" value="1"/>
</dbReference>
<dbReference type="CDD" id="cd03784">
    <property type="entry name" value="GT1_Gtf-like"/>
    <property type="match status" value="1"/>
</dbReference>
<reference evidence="7" key="1">
    <citation type="journal article" date="2019" name="Gigascience">
        <title>De novo genome assembly of the endangered Acer yangbiense, a plant species with extremely small populations endemic to Yunnan Province, China.</title>
        <authorList>
            <person name="Yang J."/>
            <person name="Wariss H.M."/>
            <person name="Tao L."/>
            <person name="Zhang R."/>
            <person name="Yun Q."/>
            <person name="Hollingsworth P."/>
            <person name="Dao Z."/>
            <person name="Luo G."/>
            <person name="Guo H."/>
            <person name="Ma Y."/>
            <person name="Sun W."/>
        </authorList>
    </citation>
    <scope>NUCLEOTIDE SEQUENCE [LARGE SCALE GENOMIC DNA]</scope>
    <source>
        <strain evidence="7">cv. Malutang</strain>
    </source>
</reference>
<keyword evidence="3 4" id="KW-0808">Transferase</keyword>
<dbReference type="PROSITE" id="PS00375">
    <property type="entry name" value="UDPGT"/>
    <property type="match status" value="1"/>
</dbReference>
<dbReference type="GO" id="GO:0008194">
    <property type="term" value="F:UDP-glycosyltransferase activity"/>
    <property type="evidence" value="ECO:0007669"/>
    <property type="project" value="InterPro"/>
</dbReference>
<dbReference type="EC" id="2.4.1.-" evidence="5"/>
<dbReference type="Pfam" id="PF00201">
    <property type="entry name" value="UDPGT"/>
    <property type="match status" value="1"/>
</dbReference>
<evidence type="ECO:0000313" key="7">
    <source>
        <dbReference type="Proteomes" id="UP000323000"/>
    </source>
</evidence>
<dbReference type="SUPFAM" id="SSF53756">
    <property type="entry name" value="UDP-Glycosyltransferase/glycogen phosphorylase"/>
    <property type="match status" value="1"/>
</dbReference>
<keyword evidence="2 4" id="KW-0328">Glycosyltransferase</keyword>
<evidence type="ECO:0000256" key="3">
    <source>
        <dbReference type="ARBA" id="ARBA00022679"/>
    </source>
</evidence>
<dbReference type="EMBL" id="VAHF01000006">
    <property type="protein sequence ID" value="TXG59584.1"/>
    <property type="molecule type" value="Genomic_DNA"/>
</dbReference>
<keyword evidence="7" id="KW-1185">Reference proteome</keyword>
<gene>
    <name evidence="6" type="ORF">EZV62_014157</name>
</gene>
<comment type="caution">
    <text evidence="6">The sequence shown here is derived from an EMBL/GenBank/DDBJ whole genome shotgun (WGS) entry which is preliminary data.</text>
</comment>
<evidence type="ECO:0000313" key="6">
    <source>
        <dbReference type="EMBL" id="TXG59584.1"/>
    </source>
</evidence>
<evidence type="ECO:0000256" key="2">
    <source>
        <dbReference type="ARBA" id="ARBA00022676"/>
    </source>
</evidence>
<dbReference type="InterPro" id="IPR002213">
    <property type="entry name" value="UDP_glucos_trans"/>
</dbReference>